<dbReference type="AlphaFoldDB" id="A0A8K0I0M4"/>
<organism evidence="1 2">
    <name type="scientific">Cocos nucifera</name>
    <name type="common">Coconut palm</name>
    <dbReference type="NCBI Taxonomy" id="13894"/>
    <lineage>
        <taxon>Eukaryota</taxon>
        <taxon>Viridiplantae</taxon>
        <taxon>Streptophyta</taxon>
        <taxon>Embryophyta</taxon>
        <taxon>Tracheophyta</taxon>
        <taxon>Spermatophyta</taxon>
        <taxon>Magnoliopsida</taxon>
        <taxon>Liliopsida</taxon>
        <taxon>Arecaceae</taxon>
        <taxon>Arecoideae</taxon>
        <taxon>Cocoseae</taxon>
        <taxon>Attaleinae</taxon>
        <taxon>Cocos</taxon>
    </lineage>
</organism>
<accession>A0A8K0I0M4</accession>
<protein>
    <submittedName>
        <fullName evidence="1">Uncharacterized protein</fullName>
    </submittedName>
</protein>
<proteinExistence type="predicted"/>
<reference evidence="1" key="1">
    <citation type="journal article" date="2017" name="Gigascience">
        <title>The genome draft of coconut (Cocos nucifera).</title>
        <authorList>
            <person name="Xiao Y."/>
            <person name="Xu P."/>
            <person name="Fan H."/>
            <person name="Baudouin L."/>
            <person name="Xia W."/>
            <person name="Bocs S."/>
            <person name="Xu J."/>
            <person name="Li Q."/>
            <person name="Guo A."/>
            <person name="Zhou L."/>
            <person name="Li J."/>
            <person name="Wu Y."/>
            <person name="Ma Z."/>
            <person name="Armero A."/>
            <person name="Issali A.E."/>
            <person name="Liu N."/>
            <person name="Peng M."/>
            <person name="Yang Y."/>
        </authorList>
    </citation>
    <scope>NUCLEOTIDE SEQUENCE</scope>
    <source>
        <tissue evidence="1">Spear leaf of Hainan Tall coconut</tissue>
    </source>
</reference>
<keyword evidence="2" id="KW-1185">Reference proteome</keyword>
<reference evidence="1" key="2">
    <citation type="submission" date="2019-07" db="EMBL/GenBank/DDBJ databases">
        <authorList>
            <person name="Yang Y."/>
            <person name="Bocs S."/>
            <person name="Baudouin L."/>
        </authorList>
    </citation>
    <scope>NUCLEOTIDE SEQUENCE</scope>
    <source>
        <tissue evidence="1">Spear leaf of Hainan Tall coconut</tissue>
    </source>
</reference>
<gene>
    <name evidence="1" type="ORF">COCNU_02G016120</name>
</gene>
<evidence type="ECO:0000313" key="2">
    <source>
        <dbReference type="Proteomes" id="UP000797356"/>
    </source>
</evidence>
<comment type="caution">
    <text evidence="1">The sequence shown here is derived from an EMBL/GenBank/DDBJ whole genome shotgun (WGS) entry which is preliminary data.</text>
</comment>
<name>A0A8K0I0M4_COCNU</name>
<dbReference type="Proteomes" id="UP000797356">
    <property type="component" value="Chromosome 2"/>
</dbReference>
<sequence length="183" mass="20674">MVFSLLVIAMPLHYKFKSPIVVLKPSSWGSFLGVQVGYDLKWQVLRRASCGHVYLGDGASLGVVIVAIFAKCPDIIMATFIKVIMKYLKVIMATFIKVLKDHRGYLHQAMFAKVTKCPEVIMAIFIKVTKCPKVIMIVSIEVVECPIVIMVTSIKVMKCPKVIMATFIKVMKYPKVLWLHLLR</sequence>
<evidence type="ECO:0000313" key="1">
    <source>
        <dbReference type="EMBL" id="KAG1331644.1"/>
    </source>
</evidence>
<dbReference type="EMBL" id="CM017873">
    <property type="protein sequence ID" value="KAG1331644.1"/>
    <property type="molecule type" value="Genomic_DNA"/>
</dbReference>